<sequence>MKTVDFFYRSILKNRPILIGLLCCIGLTANAEPPPAETFTQPDELVLTLSDEWLDAGANDHHSLNKPKHAQDAALLNRKQESRPANLGCGMDVSDIDSAETSLTSRVVGKCDLNFRY</sequence>
<dbReference type="Proteomes" id="UP001162780">
    <property type="component" value="Chromosome"/>
</dbReference>
<proteinExistence type="predicted"/>
<feature type="chain" id="PRO_5045268595" evidence="1">
    <location>
        <begin position="32"/>
        <end position="117"/>
    </location>
</feature>
<protein>
    <submittedName>
        <fullName evidence="2">Uncharacterized protein</fullName>
    </submittedName>
</protein>
<evidence type="ECO:0000313" key="3">
    <source>
        <dbReference type="Proteomes" id="UP001162780"/>
    </source>
</evidence>
<accession>A0ABY7GH17</accession>
<feature type="signal peptide" evidence="1">
    <location>
        <begin position="1"/>
        <end position="31"/>
    </location>
</feature>
<dbReference type="EMBL" id="CP113517">
    <property type="protein sequence ID" value="WAR44544.1"/>
    <property type="molecule type" value="Genomic_DNA"/>
</dbReference>
<gene>
    <name evidence="2" type="ORF">NM686_019685</name>
</gene>
<organism evidence="2 3">
    <name type="scientific">Methylomonas rapida</name>
    <dbReference type="NCBI Taxonomy" id="2963939"/>
    <lineage>
        <taxon>Bacteria</taxon>
        <taxon>Pseudomonadati</taxon>
        <taxon>Pseudomonadota</taxon>
        <taxon>Gammaproteobacteria</taxon>
        <taxon>Methylococcales</taxon>
        <taxon>Methylococcaceae</taxon>
        <taxon>Methylomonas</taxon>
    </lineage>
</organism>
<evidence type="ECO:0000256" key="1">
    <source>
        <dbReference type="SAM" id="SignalP"/>
    </source>
</evidence>
<name>A0ABY7GH17_9GAMM</name>
<evidence type="ECO:0000313" key="2">
    <source>
        <dbReference type="EMBL" id="WAR44544.1"/>
    </source>
</evidence>
<dbReference type="RefSeq" id="WP_255189518.1">
    <property type="nucleotide sequence ID" value="NZ_CP113517.1"/>
</dbReference>
<keyword evidence="1" id="KW-0732">Signal</keyword>
<reference evidence="2" key="1">
    <citation type="submission" date="2022-11" db="EMBL/GenBank/DDBJ databases">
        <title>Methylomonas rapida sp. nov., Carotenoid-Producing Obligate Methanotrophs with High Growth Characteristics and Biotechnological Potential.</title>
        <authorList>
            <person name="Tikhonova E.N."/>
            <person name="Suleimanov R.Z."/>
            <person name="Miroshnikov K."/>
            <person name="Oshkin I.Y."/>
            <person name="Belova S.E."/>
            <person name="Danilova O.V."/>
            <person name="Ashikhmin A."/>
            <person name="Konopkin A."/>
            <person name="But S.Y."/>
            <person name="Khmelenina V.N."/>
            <person name="Kuznetsov N."/>
            <person name="Pimenov N.V."/>
            <person name="Dedysh S.N."/>
        </authorList>
    </citation>
    <scope>NUCLEOTIDE SEQUENCE</scope>
    <source>
        <strain evidence="2">MP1</strain>
    </source>
</reference>
<keyword evidence="3" id="KW-1185">Reference proteome</keyword>